<evidence type="ECO:0000313" key="2">
    <source>
        <dbReference type="Proteomes" id="UP000789525"/>
    </source>
</evidence>
<keyword evidence="2" id="KW-1185">Reference proteome</keyword>
<reference evidence="1" key="1">
    <citation type="submission" date="2021-06" db="EMBL/GenBank/DDBJ databases">
        <authorList>
            <person name="Kallberg Y."/>
            <person name="Tangrot J."/>
            <person name="Rosling A."/>
        </authorList>
    </citation>
    <scope>NUCLEOTIDE SEQUENCE</scope>
    <source>
        <strain evidence="1">CL356</strain>
    </source>
</reference>
<sequence>MKTTEATTYKHVENTRTPSKTDAIKPRFKEETMKGQIQSSGINSTDVNDLPNLSRELKELIILLSKTARAQRAIKVSTPSDVDGTKRENDQGTVNEERYSGDTSSVTLPHKGEVKVERNFSSTTISASRGAQDQKTVELTGSSENAKSAKDYIIDSKFMQMNEMDSYSQQSQDMDCDSDNEHDLEEGASHGKTLNKQSQHNANDEIVPSHSPKQKLHSDKGPTSSIKGVRFAVDLRPSPPSTRSSLANVNLPEASLLRSNASTKKSQNSLRSSHTNFTNSQPSLPSFVPAPSQVAPRPPETSFPSGIGQYHMMQSLHFVHGNPRVSLPAANPTYIYPNQCLPAPYNIYQQWTPFTHNNKRNSHWGITPNYRRYH</sequence>
<comment type="caution">
    <text evidence="1">The sequence shown here is derived from an EMBL/GenBank/DDBJ whole genome shotgun (WGS) entry which is preliminary data.</text>
</comment>
<dbReference type="EMBL" id="CAJVPT010001456">
    <property type="protein sequence ID" value="CAG8462632.1"/>
    <property type="molecule type" value="Genomic_DNA"/>
</dbReference>
<dbReference type="Proteomes" id="UP000789525">
    <property type="component" value="Unassembled WGS sequence"/>
</dbReference>
<protein>
    <submittedName>
        <fullName evidence="1">13933_t:CDS:1</fullName>
    </submittedName>
</protein>
<accession>A0ACA9KAJ9</accession>
<proteinExistence type="predicted"/>
<evidence type="ECO:0000313" key="1">
    <source>
        <dbReference type="EMBL" id="CAG8462632.1"/>
    </source>
</evidence>
<gene>
    <name evidence="1" type="ORF">ACOLOM_LOCUS1232</name>
</gene>
<organism evidence="1 2">
    <name type="scientific">Acaulospora colombiana</name>
    <dbReference type="NCBI Taxonomy" id="27376"/>
    <lineage>
        <taxon>Eukaryota</taxon>
        <taxon>Fungi</taxon>
        <taxon>Fungi incertae sedis</taxon>
        <taxon>Mucoromycota</taxon>
        <taxon>Glomeromycotina</taxon>
        <taxon>Glomeromycetes</taxon>
        <taxon>Diversisporales</taxon>
        <taxon>Acaulosporaceae</taxon>
        <taxon>Acaulospora</taxon>
    </lineage>
</organism>
<name>A0ACA9KAJ9_9GLOM</name>